<feature type="compositionally biased region" description="Basic and acidic residues" evidence="1">
    <location>
        <begin position="1"/>
        <end position="16"/>
    </location>
</feature>
<feature type="region of interest" description="Disordered" evidence="1">
    <location>
        <begin position="1"/>
        <end position="21"/>
    </location>
</feature>
<keyword evidence="3" id="KW-1185">Reference proteome</keyword>
<dbReference type="Proteomes" id="UP000509667">
    <property type="component" value="Chromosome"/>
</dbReference>
<dbReference type="Pfam" id="PF20126">
    <property type="entry name" value="TumE"/>
    <property type="match status" value="1"/>
</dbReference>
<dbReference type="KEGG" id="hrr:HZS55_05615"/>
<feature type="region of interest" description="Disordered" evidence="1">
    <location>
        <begin position="99"/>
        <end position="118"/>
    </location>
</feature>
<proteinExistence type="predicted"/>
<accession>A0A7D5T5E7</accession>
<dbReference type="AlphaFoldDB" id="A0A7D5T5E7"/>
<protein>
    <submittedName>
        <fullName evidence="2">Uncharacterized protein</fullName>
    </submittedName>
</protein>
<sequence length="158" mass="17518">MTDDGSTRDDTDDRSEAFGPIDASALREIRGLFVDREPLAETASLDDPLNPRTLSIELADGIGEASTARFDVRWSQSSNYAFHYTDALDRNFRFDCHPKPDAPTRHFHPPPDAASRPVEPSCIGVSELSLVTRAVVQLWRNAYECESLEGVNDAENPP</sequence>
<dbReference type="GeneID" id="56077320"/>
<reference evidence="2 3" key="1">
    <citation type="submission" date="2020-07" db="EMBL/GenBank/DDBJ databases">
        <title>Halosimplex pelagicum sp. nov. and Halosimplex rubrum sp. nov., isolated from salted brown alga Laminaria, and emended description of the genus Halosimplex.</title>
        <authorList>
            <person name="Cui H."/>
        </authorList>
    </citation>
    <scope>NUCLEOTIDE SEQUENCE [LARGE SCALE GENOMIC DNA]</scope>
    <source>
        <strain evidence="2 3">R27</strain>
    </source>
</reference>
<name>A0A7D5T5E7_9EURY</name>
<evidence type="ECO:0000313" key="2">
    <source>
        <dbReference type="EMBL" id="QLH76815.1"/>
    </source>
</evidence>
<gene>
    <name evidence="2" type="ORF">HZS55_05615</name>
</gene>
<dbReference type="RefSeq" id="WP_179910749.1">
    <property type="nucleotide sequence ID" value="NZ_CP058910.1"/>
</dbReference>
<dbReference type="OrthoDB" id="259945at2157"/>
<evidence type="ECO:0000313" key="3">
    <source>
        <dbReference type="Proteomes" id="UP000509667"/>
    </source>
</evidence>
<organism evidence="2 3">
    <name type="scientific">Halosimplex rubrum</name>
    <dbReference type="NCBI Taxonomy" id="869889"/>
    <lineage>
        <taxon>Archaea</taxon>
        <taxon>Methanobacteriati</taxon>
        <taxon>Methanobacteriota</taxon>
        <taxon>Stenosarchaea group</taxon>
        <taxon>Halobacteria</taxon>
        <taxon>Halobacteriales</taxon>
        <taxon>Haloarculaceae</taxon>
        <taxon>Halosimplex</taxon>
    </lineage>
</organism>
<dbReference type="InterPro" id="IPR045397">
    <property type="entry name" value="TumE-like"/>
</dbReference>
<evidence type="ECO:0000256" key="1">
    <source>
        <dbReference type="SAM" id="MobiDB-lite"/>
    </source>
</evidence>
<dbReference type="EMBL" id="CP058910">
    <property type="protein sequence ID" value="QLH76815.1"/>
    <property type="molecule type" value="Genomic_DNA"/>
</dbReference>